<dbReference type="EMBL" id="PYGD01000001">
    <property type="protein sequence ID" value="PSK94342.1"/>
    <property type="molecule type" value="Genomic_DNA"/>
</dbReference>
<feature type="domain" description="DUF4180" evidence="1">
    <location>
        <begin position="10"/>
        <end position="117"/>
    </location>
</feature>
<dbReference type="AlphaFoldDB" id="A0A2P8DAT8"/>
<dbReference type="OrthoDB" id="8595425at2"/>
<dbReference type="Proteomes" id="UP000240572">
    <property type="component" value="Unassembled WGS sequence"/>
</dbReference>
<evidence type="ECO:0000313" key="3">
    <source>
        <dbReference type="Proteomes" id="UP000240572"/>
    </source>
</evidence>
<sequence>MNISLHKLQDINIAEITADGILVQEVQDGLDLLGNLYYQDVERVVLYEQNITPAFFDLKSGIAGEILQKFTNYRVKLAIVGAWAKYESKNLQDFFYESNKGRQVNFVGTLEQALDALSSK</sequence>
<dbReference type="Pfam" id="PF13788">
    <property type="entry name" value="DUF4180"/>
    <property type="match status" value="1"/>
</dbReference>
<gene>
    <name evidence="2" type="ORF">B0I18_101497</name>
</gene>
<organism evidence="2 3">
    <name type="scientific">Taibaiella chishuiensis</name>
    <dbReference type="NCBI Taxonomy" id="1434707"/>
    <lineage>
        <taxon>Bacteria</taxon>
        <taxon>Pseudomonadati</taxon>
        <taxon>Bacteroidota</taxon>
        <taxon>Chitinophagia</taxon>
        <taxon>Chitinophagales</taxon>
        <taxon>Chitinophagaceae</taxon>
        <taxon>Taibaiella</taxon>
    </lineage>
</organism>
<evidence type="ECO:0000313" key="2">
    <source>
        <dbReference type="EMBL" id="PSK94342.1"/>
    </source>
</evidence>
<name>A0A2P8DAT8_9BACT</name>
<protein>
    <submittedName>
        <fullName evidence="2">Uncharacterized protein DUF4180</fullName>
    </submittedName>
</protein>
<comment type="caution">
    <text evidence="2">The sequence shown here is derived from an EMBL/GenBank/DDBJ whole genome shotgun (WGS) entry which is preliminary data.</text>
</comment>
<dbReference type="RefSeq" id="WP_106521051.1">
    <property type="nucleotide sequence ID" value="NZ_PYGD01000001.1"/>
</dbReference>
<proteinExistence type="predicted"/>
<reference evidence="2 3" key="1">
    <citation type="submission" date="2018-03" db="EMBL/GenBank/DDBJ databases">
        <title>Genomic Encyclopedia of Type Strains, Phase III (KMG-III): the genomes of soil and plant-associated and newly described type strains.</title>
        <authorList>
            <person name="Whitman W."/>
        </authorList>
    </citation>
    <scope>NUCLEOTIDE SEQUENCE [LARGE SCALE GENOMIC DNA]</scope>
    <source>
        <strain evidence="2 3">CGMCC 1.12700</strain>
    </source>
</reference>
<evidence type="ECO:0000259" key="1">
    <source>
        <dbReference type="Pfam" id="PF13788"/>
    </source>
</evidence>
<dbReference type="InterPro" id="IPR025438">
    <property type="entry name" value="DUF4180"/>
</dbReference>
<accession>A0A2P8DAT8</accession>
<keyword evidence="3" id="KW-1185">Reference proteome</keyword>